<proteinExistence type="predicted"/>
<name>A0ACC0UH90_9AGAM</name>
<dbReference type="Proteomes" id="UP001207468">
    <property type="component" value="Unassembled WGS sequence"/>
</dbReference>
<gene>
    <name evidence="1" type="ORF">F5148DRAFT_422008</name>
</gene>
<accession>A0ACC0UH90</accession>
<keyword evidence="2" id="KW-1185">Reference proteome</keyword>
<evidence type="ECO:0000313" key="2">
    <source>
        <dbReference type="Proteomes" id="UP001207468"/>
    </source>
</evidence>
<organism evidence="1 2">
    <name type="scientific">Russula earlei</name>
    <dbReference type="NCBI Taxonomy" id="71964"/>
    <lineage>
        <taxon>Eukaryota</taxon>
        <taxon>Fungi</taxon>
        <taxon>Dikarya</taxon>
        <taxon>Basidiomycota</taxon>
        <taxon>Agaricomycotina</taxon>
        <taxon>Agaricomycetes</taxon>
        <taxon>Russulales</taxon>
        <taxon>Russulaceae</taxon>
        <taxon>Russula</taxon>
    </lineage>
</organism>
<reference evidence="1" key="1">
    <citation type="submission" date="2021-03" db="EMBL/GenBank/DDBJ databases">
        <title>Evolutionary priming and transition to the ectomycorrhizal habit in an iconic lineage of mushroom-forming fungi: is preadaptation a requirement?</title>
        <authorList>
            <consortium name="DOE Joint Genome Institute"/>
            <person name="Looney B.P."/>
            <person name="Miyauchi S."/>
            <person name="Morin E."/>
            <person name="Drula E."/>
            <person name="Courty P.E."/>
            <person name="Chicoki N."/>
            <person name="Fauchery L."/>
            <person name="Kohler A."/>
            <person name="Kuo A."/>
            <person name="LaButti K."/>
            <person name="Pangilinan J."/>
            <person name="Lipzen A."/>
            <person name="Riley R."/>
            <person name="Andreopoulos W."/>
            <person name="He G."/>
            <person name="Johnson J."/>
            <person name="Barry K.W."/>
            <person name="Grigoriev I.V."/>
            <person name="Nagy L."/>
            <person name="Hibbett D."/>
            <person name="Henrissat B."/>
            <person name="Matheny P.B."/>
            <person name="Labbe J."/>
            <person name="Martin A.F."/>
        </authorList>
    </citation>
    <scope>NUCLEOTIDE SEQUENCE</scope>
    <source>
        <strain evidence="1">BPL698</strain>
    </source>
</reference>
<protein>
    <submittedName>
        <fullName evidence="1">Uncharacterized protein</fullName>
    </submittedName>
</protein>
<sequence length="149" mass="16966">MSTAMLKRPKCSPKSLIATVRATKSLTKHIDGNVKATKELIYCNVKAAKTLTESIGHNVRAIDKDLKATKHQTHDLKRNQLRREFRTWLLPPDPSINHNTACEIQHPGTAKWFIQGSTFRDWKKNGSLLWIRGNRTPFPLFLLNSSSHP</sequence>
<dbReference type="EMBL" id="JAGFNK010000027">
    <property type="protein sequence ID" value="KAI9511100.1"/>
    <property type="molecule type" value="Genomic_DNA"/>
</dbReference>
<comment type="caution">
    <text evidence="1">The sequence shown here is derived from an EMBL/GenBank/DDBJ whole genome shotgun (WGS) entry which is preliminary data.</text>
</comment>
<evidence type="ECO:0000313" key="1">
    <source>
        <dbReference type="EMBL" id="KAI9511100.1"/>
    </source>
</evidence>